<dbReference type="PANTHER" id="PTHR22943:SF137">
    <property type="entry name" value="SEVEN TM RECEPTOR"/>
    <property type="match status" value="1"/>
</dbReference>
<name>E3N8G4_CAERE</name>
<feature type="transmembrane region" description="Helical" evidence="1">
    <location>
        <begin position="135"/>
        <end position="157"/>
    </location>
</feature>
<accession>E3N8G4</accession>
<dbReference type="HOGENOM" id="CLU_036335_2_1_1"/>
<dbReference type="SUPFAM" id="SSF81321">
    <property type="entry name" value="Family A G protein-coupled receptor-like"/>
    <property type="match status" value="1"/>
</dbReference>
<sequence length="238" mass="26958">MSDCSTRWIGTSFYFYCIGIVLSGAINGALIGFLWTKKRFANYKYLMLAFAVAGLVFSGCNVVVNPNIHMGSNSVIVFSPQKYSKLPKRFGSIGLSAFVACFGMMISSIFIQVLYRYISVTNPSRLARIFCKKSFILWTLLVLFYSSLFGFSTYYFLQANVSKDQTTKEEFMANYCMKPDEYSYIGTEYYQKNIEDGTIRFHLPSLIGSLVLSLLMIIPIIPIVFIICRTVASISEYP</sequence>
<feature type="transmembrane region" description="Helical" evidence="1">
    <location>
        <begin position="206"/>
        <end position="228"/>
    </location>
</feature>
<dbReference type="Gene3D" id="1.20.1070.10">
    <property type="entry name" value="Rhodopsin 7-helix transmembrane proteins"/>
    <property type="match status" value="1"/>
</dbReference>
<reference evidence="2" key="1">
    <citation type="submission" date="2007-07" db="EMBL/GenBank/DDBJ databases">
        <title>PCAP assembly of the Caenorhabditis remanei genome.</title>
        <authorList>
            <consortium name="The Caenorhabditis remanei Sequencing Consortium"/>
            <person name="Wilson R.K."/>
        </authorList>
    </citation>
    <scope>NUCLEOTIDE SEQUENCE [LARGE SCALE GENOMIC DNA]</scope>
    <source>
        <strain evidence="2">PB4641</strain>
    </source>
</reference>
<keyword evidence="1" id="KW-1133">Transmembrane helix</keyword>
<feature type="transmembrane region" description="Helical" evidence="1">
    <location>
        <begin position="45"/>
        <end position="64"/>
    </location>
</feature>
<organism evidence="3">
    <name type="scientific">Caenorhabditis remanei</name>
    <name type="common">Caenorhabditis vulgaris</name>
    <dbReference type="NCBI Taxonomy" id="31234"/>
    <lineage>
        <taxon>Eukaryota</taxon>
        <taxon>Metazoa</taxon>
        <taxon>Ecdysozoa</taxon>
        <taxon>Nematoda</taxon>
        <taxon>Chromadorea</taxon>
        <taxon>Rhabditida</taxon>
        <taxon>Rhabditina</taxon>
        <taxon>Rhabditomorpha</taxon>
        <taxon>Rhabditoidea</taxon>
        <taxon>Rhabditidae</taxon>
        <taxon>Peloderinae</taxon>
        <taxon>Caenorhabditis</taxon>
    </lineage>
</organism>
<dbReference type="InParanoid" id="E3N8G4"/>
<evidence type="ECO:0008006" key="4">
    <source>
        <dbReference type="Google" id="ProtNLM"/>
    </source>
</evidence>
<dbReference type="InterPro" id="IPR019428">
    <property type="entry name" value="7TM_GPCR_serpentine_rcpt_Str"/>
</dbReference>
<gene>
    <name evidence="2" type="ORF">CRE_19974</name>
</gene>
<dbReference type="GO" id="GO:0042048">
    <property type="term" value="P:olfactory behavior"/>
    <property type="evidence" value="ECO:0007669"/>
    <property type="project" value="TreeGrafter"/>
</dbReference>
<keyword evidence="1" id="KW-0472">Membrane</keyword>
<evidence type="ECO:0000313" key="2">
    <source>
        <dbReference type="EMBL" id="EFO89465.1"/>
    </source>
</evidence>
<dbReference type="GO" id="GO:0038022">
    <property type="term" value="F:G protein-coupled olfactory receptor activity"/>
    <property type="evidence" value="ECO:0007669"/>
    <property type="project" value="TreeGrafter"/>
</dbReference>
<dbReference type="Proteomes" id="UP000008281">
    <property type="component" value="Unassembled WGS sequence"/>
</dbReference>
<protein>
    <recommendedName>
        <fullName evidence="4">G-protein coupled receptors family 1 profile domain-containing protein</fullName>
    </recommendedName>
</protein>
<feature type="transmembrane region" description="Helical" evidence="1">
    <location>
        <begin position="13"/>
        <end position="33"/>
    </location>
</feature>
<dbReference type="EMBL" id="DS268556">
    <property type="protein sequence ID" value="EFO89465.1"/>
    <property type="molecule type" value="Genomic_DNA"/>
</dbReference>
<dbReference type="PANTHER" id="PTHR22943">
    <property type="entry name" value="7-TRANSMEMBRANE DOMAIN RECEPTOR C.ELEGANS"/>
    <property type="match status" value="1"/>
</dbReference>
<dbReference type="STRING" id="31234.E3N8G4"/>
<dbReference type="Pfam" id="PF10326">
    <property type="entry name" value="7TM_GPCR_Str"/>
    <property type="match status" value="1"/>
</dbReference>
<evidence type="ECO:0000313" key="3">
    <source>
        <dbReference type="Proteomes" id="UP000008281"/>
    </source>
</evidence>
<keyword evidence="1" id="KW-0812">Transmembrane</keyword>
<evidence type="ECO:0000256" key="1">
    <source>
        <dbReference type="SAM" id="Phobius"/>
    </source>
</evidence>
<proteinExistence type="predicted"/>
<dbReference type="AlphaFoldDB" id="E3N8G4"/>
<keyword evidence="3" id="KW-1185">Reference proteome</keyword>
<feature type="transmembrane region" description="Helical" evidence="1">
    <location>
        <begin position="93"/>
        <end position="115"/>
    </location>
</feature>
<dbReference type="GO" id="GO:0005886">
    <property type="term" value="C:plasma membrane"/>
    <property type="evidence" value="ECO:0007669"/>
    <property type="project" value="TreeGrafter"/>
</dbReference>